<protein>
    <submittedName>
        <fullName evidence="1">Uncharacterized protein</fullName>
    </submittedName>
</protein>
<accession>A0A8S5RH51</accession>
<reference evidence="1" key="1">
    <citation type="journal article" date="2021" name="Proc. Natl. Acad. Sci. U.S.A.">
        <title>A Catalog of Tens of Thousands of Viruses from Human Metagenomes Reveals Hidden Associations with Chronic Diseases.</title>
        <authorList>
            <person name="Tisza M.J."/>
            <person name="Buck C.B."/>
        </authorList>
    </citation>
    <scope>NUCLEOTIDE SEQUENCE</scope>
    <source>
        <strain evidence="1">Ctiha2</strain>
    </source>
</reference>
<evidence type="ECO:0000313" key="1">
    <source>
        <dbReference type="EMBL" id="DAE30405.1"/>
    </source>
</evidence>
<organism evidence="1">
    <name type="scientific">virus sp. ctiha2</name>
    <dbReference type="NCBI Taxonomy" id="2827299"/>
    <lineage>
        <taxon>Viruses</taxon>
    </lineage>
</organism>
<sequence length="90" mass="10385">MKITLEMVTEFNNELALKGCPFRYEYDEYGTSGNSQIKITLPSMNSVDSFTINPTRDFFDWVELWFKNKGVELSCNANGSILWSKSGWNK</sequence>
<name>A0A8S5RH51_9VIRU</name>
<dbReference type="EMBL" id="BK059104">
    <property type="protein sequence ID" value="DAE30405.1"/>
    <property type="molecule type" value="Genomic_DNA"/>
</dbReference>
<proteinExistence type="predicted"/>